<accession>A0A017SW22</accession>
<dbReference type="AlphaFoldDB" id="A0A017SW22"/>
<dbReference type="EMBL" id="ASRX01000087">
    <property type="protein sequence ID" value="EYF01154.1"/>
    <property type="molecule type" value="Genomic_DNA"/>
</dbReference>
<keyword evidence="3" id="KW-1185">Reference proteome</keyword>
<sequence>MFRERRPPGPGAIALAEARVVAIDDAFDVLAVAISSALLAELGGNRKAERYLRYYGAAPPWKLKRPVLGEQLATMRDWVPSLTAEEAPPTLQGYGQQLAERVIEADQAVTALAQATQRRTDFVMMGARKAFVDTLNALRLTTYGQVAELPHKRPDLNLPRDFGDRFFLRDTSQRKPSVSEVEQGVLRLRDRLQKQEDLLAKLQEEAEEEARLQEEAEARAAEEVLLAAERKRAEAQKKLDAAKAKASERQK</sequence>
<comment type="caution">
    <text evidence="2">The sequence shown here is derived from an EMBL/GenBank/DDBJ whole genome shotgun (WGS) entry which is preliminary data.</text>
</comment>
<dbReference type="Proteomes" id="UP000019678">
    <property type="component" value="Unassembled WGS sequence"/>
</dbReference>
<evidence type="ECO:0000313" key="2">
    <source>
        <dbReference type="EMBL" id="EYF01154.1"/>
    </source>
</evidence>
<feature type="coiled-coil region" evidence="1">
    <location>
        <begin position="185"/>
        <end position="245"/>
    </location>
</feature>
<proteinExistence type="predicted"/>
<evidence type="ECO:0000313" key="3">
    <source>
        <dbReference type="Proteomes" id="UP000019678"/>
    </source>
</evidence>
<protein>
    <submittedName>
        <fullName evidence="2">Uncharacterized protein</fullName>
    </submittedName>
</protein>
<reference evidence="2 3" key="1">
    <citation type="submission" date="2013-05" db="EMBL/GenBank/DDBJ databases">
        <title>Genome assembly of Chondromyces apiculatus DSM 436.</title>
        <authorList>
            <person name="Sharma G."/>
            <person name="Khatri I."/>
            <person name="Kaur C."/>
            <person name="Mayilraj S."/>
            <person name="Subramanian S."/>
        </authorList>
    </citation>
    <scope>NUCLEOTIDE SEQUENCE [LARGE SCALE GENOMIC DNA]</scope>
    <source>
        <strain evidence="2 3">DSM 436</strain>
    </source>
</reference>
<keyword evidence="1" id="KW-0175">Coiled coil</keyword>
<dbReference type="STRING" id="1192034.CAP_8577"/>
<gene>
    <name evidence="2" type="ORF">CAP_8577</name>
</gene>
<evidence type="ECO:0000256" key="1">
    <source>
        <dbReference type="SAM" id="Coils"/>
    </source>
</evidence>
<name>A0A017SW22_9BACT</name>
<organism evidence="2 3">
    <name type="scientific">Chondromyces apiculatus DSM 436</name>
    <dbReference type="NCBI Taxonomy" id="1192034"/>
    <lineage>
        <taxon>Bacteria</taxon>
        <taxon>Pseudomonadati</taxon>
        <taxon>Myxococcota</taxon>
        <taxon>Polyangia</taxon>
        <taxon>Polyangiales</taxon>
        <taxon>Polyangiaceae</taxon>
        <taxon>Chondromyces</taxon>
    </lineage>
</organism>
<dbReference type="OrthoDB" id="5529382at2"/>